<dbReference type="Proteomes" id="UP000694728">
    <property type="component" value="Unplaced"/>
</dbReference>
<protein>
    <submittedName>
        <fullName evidence="1">Uncharacterized protein</fullName>
    </submittedName>
</protein>
<organism evidence="1 2">
    <name type="scientific">Sus scrofa</name>
    <name type="common">Pig</name>
    <dbReference type="NCBI Taxonomy" id="9823"/>
    <lineage>
        <taxon>Eukaryota</taxon>
        <taxon>Metazoa</taxon>
        <taxon>Chordata</taxon>
        <taxon>Craniata</taxon>
        <taxon>Vertebrata</taxon>
        <taxon>Euteleostomi</taxon>
        <taxon>Mammalia</taxon>
        <taxon>Eutheria</taxon>
        <taxon>Laurasiatheria</taxon>
        <taxon>Artiodactyla</taxon>
        <taxon>Suina</taxon>
        <taxon>Suidae</taxon>
        <taxon>Sus</taxon>
    </lineage>
</organism>
<accession>A0A8D1J6V8</accession>
<dbReference type="PANTHER" id="PTHR19446">
    <property type="entry name" value="REVERSE TRANSCRIPTASES"/>
    <property type="match status" value="1"/>
</dbReference>
<dbReference type="Ensembl" id="ENSSSCT00045059307.1">
    <property type="protein sequence ID" value="ENSSSCP00045041557.1"/>
    <property type="gene ID" value="ENSSSCG00045034638.1"/>
</dbReference>
<proteinExistence type="predicted"/>
<reference evidence="1" key="1">
    <citation type="submission" date="2025-08" db="UniProtKB">
        <authorList>
            <consortium name="Ensembl"/>
        </authorList>
    </citation>
    <scope>IDENTIFICATION</scope>
</reference>
<evidence type="ECO:0000313" key="1">
    <source>
        <dbReference type="Ensembl" id="ENSSSCP00045041557.1"/>
    </source>
</evidence>
<name>A0A8D1J6V8_PIG</name>
<sequence>MKLDHFLTPYTKINSKWVKDLDIRPDTIKLLEENIGQTLSDINHRNIFSDPAPRVMTIKTKTNKWDLIKLKSFCTAKKTLNKTKRQPTEWEKIFANESTHKGLISKIYKHLLPLHTKKTNNPIEKWGEDPNRQFSKEDIQMAKKHRKRCCITRYERNANQNHYEVPPYASQNGHHQSLQTISAGEGVEKRDPYFTVGEIVNWRNHCGKRYGDASEN</sequence>
<evidence type="ECO:0000313" key="2">
    <source>
        <dbReference type="Proteomes" id="UP000694728"/>
    </source>
</evidence>
<dbReference type="AlphaFoldDB" id="A0A8D1J6V8"/>